<evidence type="ECO:0000256" key="8">
    <source>
        <dbReference type="ARBA" id="ARBA00037387"/>
    </source>
</evidence>
<evidence type="ECO:0000256" key="6">
    <source>
        <dbReference type="ARBA" id="ARBA00022683"/>
    </source>
</evidence>
<evidence type="ECO:0000256" key="3">
    <source>
        <dbReference type="ARBA" id="ARBA00022490"/>
    </source>
</evidence>
<evidence type="ECO:0000256" key="1">
    <source>
        <dbReference type="ARBA" id="ARBA00004496"/>
    </source>
</evidence>
<evidence type="ECO:0000256" key="9">
    <source>
        <dbReference type="ARBA" id="ARBA00041175"/>
    </source>
</evidence>
<dbReference type="InterPro" id="IPR002178">
    <property type="entry name" value="PTS_EIIA_type-2_dom"/>
</dbReference>
<evidence type="ECO:0000256" key="5">
    <source>
        <dbReference type="ARBA" id="ARBA00022679"/>
    </source>
</evidence>
<keyword evidence="4" id="KW-0597">Phosphoprotein</keyword>
<dbReference type="PANTHER" id="PTHR36203:SF1">
    <property type="entry name" value="ASCORBATE-SPECIFIC PTS SYSTEM EIIA COMPONENT"/>
    <property type="match status" value="1"/>
</dbReference>
<evidence type="ECO:0000256" key="10">
    <source>
        <dbReference type="ARBA" id="ARBA00042072"/>
    </source>
</evidence>
<keyword evidence="6" id="KW-0598">Phosphotransferase system</keyword>
<proteinExistence type="predicted"/>
<dbReference type="SUPFAM" id="SSF55804">
    <property type="entry name" value="Phoshotransferase/anion transport protein"/>
    <property type="match status" value="1"/>
</dbReference>
<evidence type="ECO:0000256" key="4">
    <source>
        <dbReference type="ARBA" id="ARBA00022553"/>
    </source>
</evidence>
<dbReference type="Gene3D" id="3.40.930.10">
    <property type="entry name" value="Mannitol-specific EII, Chain A"/>
    <property type="match status" value="1"/>
</dbReference>
<sequence length="155" mass="16511">MELKDILSPQLVRLGVRAGDWREAVMEAGRLLVAGGIATPRYVEAMIRTAETLGPYMVIAPGIAMPHARPEDGVSRTGMAFVRLDVPVAFGHGANDPVDLVIPLAAVNHDAHVMAMAQLAEQLSNPETLRRVRAAATPDEAWRALTGVEEGAGRG</sequence>
<keyword evidence="5" id="KW-0808">Transferase</keyword>
<dbReference type="InterPro" id="IPR051351">
    <property type="entry name" value="Ascorbate-PTS_EIIA_comp"/>
</dbReference>
<evidence type="ECO:0000259" key="11">
    <source>
        <dbReference type="PROSITE" id="PS51094"/>
    </source>
</evidence>
<keyword evidence="13" id="KW-1185">Reference proteome</keyword>
<dbReference type="Pfam" id="PF00359">
    <property type="entry name" value="PTS_EIIA_2"/>
    <property type="match status" value="1"/>
</dbReference>
<evidence type="ECO:0000256" key="2">
    <source>
        <dbReference type="ARBA" id="ARBA00022448"/>
    </source>
</evidence>
<comment type="subcellular location">
    <subcellularLocation>
        <location evidence="1">Cytoplasm</location>
    </subcellularLocation>
</comment>
<dbReference type="PROSITE" id="PS51094">
    <property type="entry name" value="PTS_EIIA_TYPE_2"/>
    <property type="match status" value="1"/>
</dbReference>
<keyword evidence="7" id="KW-0418">Kinase</keyword>
<dbReference type="Proteomes" id="UP001304683">
    <property type="component" value="Chromosome"/>
</dbReference>
<evidence type="ECO:0000256" key="7">
    <source>
        <dbReference type="ARBA" id="ARBA00022777"/>
    </source>
</evidence>
<keyword evidence="2" id="KW-0813">Transport</keyword>
<dbReference type="EMBL" id="CP132508">
    <property type="protein sequence ID" value="WPD18612.1"/>
    <property type="molecule type" value="Genomic_DNA"/>
</dbReference>
<name>A0ABZ0QMA6_9FIRM</name>
<accession>A0ABZ0QMA6</accession>
<keyword evidence="3" id="KW-0963">Cytoplasm</keyword>
<keyword evidence="12" id="KW-0762">Sugar transport</keyword>
<dbReference type="CDD" id="cd00211">
    <property type="entry name" value="PTS_IIA_fru"/>
    <property type="match status" value="1"/>
</dbReference>
<organism evidence="12 13">
    <name type="scientific">Thermaerobacter composti</name>
    <dbReference type="NCBI Taxonomy" id="554949"/>
    <lineage>
        <taxon>Bacteria</taxon>
        <taxon>Bacillati</taxon>
        <taxon>Bacillota</taxon>
        <taxon>Clostridia</taxon>
        <taxon>Eubacteriales</taxon>
        <taxon>Clostridiales Family XVII. Incertae Sedis</taxon>
        <taxon>Thermaerobacter</taxon>
    </lineage>
</organism>
<dbReference type="RefSeq" id="WP_318750431.1">
    <property type="nucleotide sequence ID" value="NZ_CP132508.1"/>
</dbReference>
<feature type="domain" description="PTS EIIA type-2" evidence="11">
    <location>
        <begin position="5"/>
        <end position="148"/>
    </location>
</feature>
<reference evidence="12 13" key="1">
    <citation type="submission" date="2023-08" db="EMBL/GenBank/DDBJ databases">
        <title>Genome sequence of Thermaerobacter compostii strain Ins1, a spore-forming filamentous bacterium isolated from a deep geothermal reservoir.</title>
        <authorList>
            <person name="Bregnard D."/>
            <person name="Gonzalez D."/>
            <person name="Junier P."/>
        </authorList>
    </citation>
    <scope>NUCLEOTIDE SEQUENCE [LARGE SCALE GENOMIC DNA]</scope>
    <source>
        <strain evidence="12 13">Ins1</strain>
    </source>
</reference>
<gene>
    <name evidence="12" type="ORF">Q5761_09635</name>
</gene>
<dbReference type="PANTHER" id="PTHR36203">
    <property type="entry name" value="ASCORBATE-SPECIFIC PTS SYSTEM EIIA COMPONENT"/>
    <property type="match status" value="1"/>
</dbReference>
<evidence type="ECO:0000313" key="12">
    <source>
        <dbReference type="EMBL" id="WPD18612.1"/>
    </source>
</evidence>
<protein>
    <recommendedName>
        <fullName evidence="9">Ascorbate-specific PTS system EIIA component</fullName>
    </recommendedName>
    <alternativeName>
        <fullName evidence="10">Ascorbate-specific phosphotransferase enzyme IIA component</fullName>
    </alternativeName>
</protein>
<comment type="function">
    <text evidence="8">The phosphoenolpyruvate-dependent sugar phosphotransferase system (sugar PTS), a major carbohydrate active transport system, catalyzes the phosphorylation of incoming sugar substrates concomitantly with their translocation across the cell membrane. The enzyme II UlaABC PTS system is involved in ascorbate transport.</text>
</comment>
<dbReference type="InterPro" id="IPR016152">
    <property type="entry name" value="PTrfase/Anion_transptr"/>
</dbReference>
<evidence type="ECO:0000313" key="13">
    <source>
        <dbReference type="Proteomes" id="UP001304683"/>
    </source>
</evidence>